<dbReference type="SUPFAM" id="SSF48208">
    <property type="entry name" value="Six-hairpin glycosidases"/>
    <property type="match status" value="1"/>
</dbReference>
<evidence type="ECO:0000256" key="5">
    <source>
        <dbReference type="ARBA" id="ARBA00023001"/>
    </source>
</evidence>
<evidence type="ECO:0000259" key="9">
    <source>
        <dbReference type="Pfam" id="PF00759"/>
    </source>
</evidence>
<reference evidence="10" key="1">
    <citation type="submission" date="2023-08" db="EMBL/GenBank/DDBJ databases">
        <title>A de novo genome assembly of Solanum verrucosum Schlechtendal, a Mexican diploid species geographically isolated from the other diploid A-genome species in potato relatives.</title>
        <authorList>
            <person name="Hosaka K."/>
        </authorList>
    </citation>
    <scope>NUCLEOTIDE SEQUENCE</scope>
    <source>
        <tissue evidence="10">Young leaves</tissue>
    </source>
</reference>
<comment type="catalytic activity">
    <reaction evidence="1">
        <text>Endohydrolysis of (1-&gt;4)-beta-D-glucosidic linkages in cellulose, lichenin and cereal beta-D-glucans.</text>
        <dbReference type="EC" id="3.2.1.4"/>
    </reaction>
</comment>
<keyword evidence="7" id="KW-0326">Glycosidase</keyword>
<dbReference type="GO" id="GO:0008810">
    <property type="term" value="F:cellulase activity"/>
    <property type="evidence" value="ECO:0007669"/>
    <property type="project" value="UniProtKB-EC"/>
</dbReference>
<dbReference type="Proteomes" id="UP001234989">
    <property type="component" value="Chromosome 5"/>
</dbReference>
<dbReference type="Gene3D" id="1.50.10.10">
    <property type="match status" value="1"/>
</dbReference>
<dbReference type="EMBL" id="CP133616">
    <property type="protein sequence ID" value="WMV30962.1"/>
    <property type="molecule type" value="Genomic_DNA"/>
</dbReference>
<keyword evidence="8" id="KW-0624">Polysaccharide degradation</keyword>
<accession>A0AAF0QYP5</accession>
<proteinExistence type="inferred from homology"/>
<evidence type="ECO:0000256" key="1">
    <source>
        <dbReference type="ARBA" id="ARBA00000966"/>
    </source>
</evidence>
<evidence type="ECO:0000256" key="7">
    <source>
        <dbReference type="ARBA" id="ARBA00023295"/>
    </source>
</evidence>
<dbReference type="GO" id="GO:0030245">
    <property type="term" value="P:cellulose catabolic process"/>
    <property type="evidence" value="ECO:0007669"/>
    <property type="project" value="UniProtKB-KW"/>
</dbReference>
<protein>
    <recommendedName>
        <fullName evidence="3">cellulase</fullName>
        <ecNumber evidence="3">3.2.1.4</ecNumber>
    </recommendedName>
</protein>
<gene>
    <name evidence="10" type="ORF">MTR67_024347</name>
</gene>
<dbReference type="InterPro" id="IPR008928">
    <property type="entry name" value="6-hairpin_glycosidase_sf"/>
</dbReference>
<evidence type="ECO:0000256" key="8">
    <source>
        <dbReference type="ARBA" id="ARBA00023326"/>
    </source>
</evidence>
<evidence type="ECO:0000313" key="10">
    <source>
        <dbReference type="EMBL" id="WMV30962.1"/>
    </source>
</evidence>
<dbReference type="AlphaFoldDB" id="A0AAF0QYP5"/>
<comment type="similarity">
    <text evidence="2">Belongs to the glycosyl hydrolase 9 (cellulase E) family.</text>
</comment>
<dbReference type="Pfam" id="PF00759">
    <property type="entry name" value="Glyco_hydro_9"/>
    <property type="match status" value="1"/>
</dbReference>
<dbReference type="InterPro" id="IPR001701">
    <property type="entry name" value="Glyco_hydro_9"/>
</dbReference>
<evidence type="ECO:0000313" key="11">
    <source>
        <dbReference type="Proteomes" id="UP001234989"/>
    </source>
</evidence>
<sequence>MEVMILDRFSGIGNQRAGFIGAEWYFTFLGFDEEYWLPLPSLFFAGFKVSYTSICENDSLQPEITIQVLDDIKFGEVRSIAPRLSLLVPFDGPQVVRPNERLEQDMSTRGITIAGKVFLPTLRVECGIPDNHGVCIATCPIGSCYVICIYIALTCPSIAYELVADENDDVFGEGVLNDNTLYLSSLEFILFVIKRFIEKFPQDERCFFTVVDQRLKVNVQMPRHNNVSWRGNSGLQDGQYIDLIMFKYLMVVYDDAGDELQLNLPLFCVLTMLSWSVSEHLANYEVAVEPNHVRDVIMMSILRILWPRGHLEKLQDFSCHNQQ</sequence>
<keyword evidence="6" id="KW-0119">Carbohydrate metabolism</keyword>
<evidence type="ECO:0000256" key="3">
    <source>
        <dbReference type="ARBA" id="ARBA00012601"/>
    </source>
</evidence>
<dbReference type="PANTHER" id="PTHR22298">
    <property type="entry name" value="ENDO-1,4-BETA-GLUCANASE"/>
    <property type="match status" value="1"/>
</dbReference>
<organism evidence="10 11">
    <name type="scientific">Solanum verrucosum</name>
    <dbReference type="NCBI Taxonomy" id="315347"/>
    <lineage>
        <taxon>Eukaryota</taxon>
        <taxon>Viridiplantae</taxon>
        <taxon>Streptophyta</taxon>
        <taxon>Embryophyta</taxon>
        <taxon>Tracheophyta</taxon>
        <taxon>Spermatophyta</taxon>
        <taxon>Magnoliopsida</taxon>
        <taxon>eudicotyledons</taxon>
        <taxon>Gunneridae</taxon>
        <taxon>Pentapetalae</taxon>
        <taxon>asterids</taxon>
        <taxon>lamiids</taxon>
        <taxon>Solanales</taxon>
        <taxon>Solanaceae</taxon>
        <taxon>Solanoideae</taxon>
        <taxon>Solaneae</taxon>
        <taxon>Solanum</taxon>
    </lineage>
</organism>
<dbReference type="EC" id="3.2.1.4" evidence="3"/>
<keyword evidence="11" id="KW-1185">Reference proteome</keyword>
<evidence type="ECO:0000256" key="6">
    <source>
        <dbReference type="ARBA" id="ARBA00023277"/>
    </source>
</evidence>
<name>A0AAF0QYP5_SOLVR</name>
<evidence type="ECO:0000256" key="2">
    <source>
        <dbReference type="ARBA" id="ARBA00007072"/>
    </source>
</evidence>
<keyword evidence="4" id="KW-0378">Hydrolase</keyword>
<keyword evidence="5" id="KW-0136">Cellulose degradation</keyword>
<evidence type="ECO:0000256" key="4">
    <source>
        <dbReference type="ARBA" id="ARBA00022801"/>
    </source>
</evidence>
<feature type="domain" description="Glycoside hydrolase family 9" evidence="9">
    <location>
        <begin position="221"/>
        <end position="297"/>
    </location>
</feature>
<dbReference type="InterPro" id="IPR012341">
    <property type="entry name" value="6hp_glycosidase-like_sf"/>
</dbReference>